<reference evidence="2" key="1">
    <citation type="submission" date="2016-04" db="EMBL/GenBank/DDBJ databases">
        <authorList>
            <person name="Shah S.A."/>
            <person name="Garrett R.A."/>
        </authorList>
    </citation>
    <scope>NUCLEOTIDE SEQUENCE [LARGE SCALE GENOMIC DNA]</scope>
    <source>
        <strain evidence="2">ATCC 35091 / DSM 1616 / JCM 8930 / NBRC 15331 / P1</strain>
    </source>
</reference>
<dbReference type="Proteomes" id="UP000076770">
    <property type="component" value="Chromosome i"/>
</dbReference>
<evidence type="ECO:0000313" key="1">
    <source>
        <dbReference type="EMBL" id="SAI83897.1"/>
    </source>
</evidence>
<evidence type="ECO:0000313" key="2">
    <source>
        <dbReference type="Proteomes" id="UP000076770"/>
    </source>
</evidence>
<name>A0A157SXL6_SACSO</name>
<organism evidence="1 2">
    <name type="scientific">Saccharolobus solfataricus</name>
    <name type="common">Sulfolobus solfataricus</name>
    <dbReference type="NCBI Taxonomy" id="2287"/>
    <lineage>
        <taxon>Archaea</taxon>
        <taxon>Thermoproteota</taxon>
        <taxon>Thermoprotei</taxon>
        <taxon>Sulfolobales</taxon>
        <taxon>Sulfolobaceae</taxon>
        <taxon>Saccharolobus</taxon>
    </lineage>
</organism>
<sequence>MVYQIYQSLIAFLPQKIINTCMNAVICPKCRIRMDFIAESESTDGTKKVIRYYYRCPACGSRILDSNIETIKDTTTILIKITH</sequence>
<proteinExistence type="predicted"/>
<dbReference type="AlphaFoldDB" id="A0A157SXL6"/>
<gene>
    <name evidence="1" type="ORF">SSOP1_0343</name>
</gene>
<accession>A0A157SXL6</accession>
<dbReference type="EMBL" id="LT549890">
    <property type="protein sequence ID" value="SAI83897.1"/>
    <property type="molecule type" value="Genomic_DNA"/>
</dbReference>
<protein>
    <submittedName>
        <fullName evidence="1">Uncharacterized protein</fullName>
    </submittedName>
</protein>